<feature type="domain" description="Peptidase M17 leucyl aminopeptidase N-terminal" evidence="16">
    <location>
        <begin position="24"/>
        <end position="155"/>
    </location>
</feature>
<evidence type="ECO:0000256" key="10">
    <source>
        <dbReference type="ARBA" id="ARBA00030997"/>
    </source>
</evidence>
<keyword evidence="18" id="KW-1185">Reference proteome</keyword>
<evidence type="ECO:0000256" key="4">
    <source>
        <dbReference type="ARBA" id="ARBA00022670"/>
    </source>
</evidence>
<organism evidence="17 18">
    <name type="scientific">Periplaneta americana</name>
    <name type="common">American cockroach</name>
    <name type="synonym">Blatta americana</name>
    <dbReference type="NCBI Taxonomy" id="6978"/>
    <lineage>
        <taxon>Eukaryota</taxon>
        <taxon>Metazoa</taxon>
        <taxon>Ecdysozoa</taxon>
        <taxon>Arthropoda</taxon>
        <taxon>Hexapoda</taxon>
        <taxon>Insecta</taxon>
        <taxon>Pterygota</taxon>
        <taxon>Neoptera</taxon>
        <taxon>Polyneoptera</taxon>
        <taxon>Dictyoptera</taxon>
        <taxon>Blattodea</taxon>
        <taxon>Blattoidea</taxon>
        <taxon>Blattidae</taxon>
        <taxon>Blattinae</taxon>
        <taxon>Periplaneta</taxon>
    </lineage>
</organism>
<evidence type="ECO:0000313" key="18">
    <source>
        <dbReference type="Proteomes" id="UP001148838"/>
    </source>
</evidence>
<comment type="catalytic activity">
    <reaction evidence="6">
        <text>an S-substituted L-cysteinylglycine + H2O = an S-substituted L-cysteine + glycine</text>
        <dbReference type="Rhea" id="RHEA:60444"/>
        <dbReference type="ChEBI" id="CHEBI:15377"/>
        <dbReference type="ChEBI" id="CHEBI:57305"/>
        <dbReference type="ChEBI" id="CHEBI:58717"/>
        <dbReference type="ChEBI" id="CHEBI:143103"/>
        <dbReference type="EC" id="3.4.13.23"/>
    </reaction>
    <physiologicalReaction direction="left-to-right" evidence="6">
        <dbReference type="Rhea" id="RHEA:60445"/>
    </physiologicalReaction>
</comment>
<sequence length="507" mass="55031">MAVRTSANMACSGDSKLVKGLVIGVHDYERNSTLEPVKFTRTGEDYNHRCGGAVERQLKLSGPLPGRGEARIFFGLEPEFNAVAVVGLGGQCAGYNEEEERDEGKEAIRVAAAVGCRELQKLHMQRIHVEGFEHAESAAEGAALGVWLYQELRNKERQMPIPQLELHEDPDCTSWQIGLQKAAAQNLARQLMDTPANIMTPTTFAQNAVEILCKSGINVEVKVQGWAETQNMGAFLSAAKGSCEAPIFLELSYYGTKFDERPVVLVGGGVTFDSGGLCLTDPHSMRHMRGDMAGAACVVATTRAVAHLQLPINIRGLIPLCESMPGCQAPKPGDVVTAMSGKSVLVEHTGCEGRLALADALHYSHTFWPRFVVDVGTLTRDAGLGMGSAATLVFTNSDALWEQIRLAGVHTGDRVWRFPLWDYYSKQVGVTGRVDVRSEGSGRGGGACRAAAFLRHFVPCGEWMHLDALNVMYADGTSEPYLREGMSGRPTRTLVEFISQLVCKTCK</sequence>
<dbReference type="EMBL" id="JAJSOF020000038">
    <property type="protein sequence ID" value="KAJ4427738.1"/>
    <property type="molecule type" value="Genomic_DNA"/>
</dbReference>
<keyword evidence="5" id="KW-0378">Hydrolase</keyword>
<evidence type="ECO:0000256" key="5">
    <source>
        <dbReference type="ARBA" id="ARBA00022801"/>
    </source>
</evidence>
<comment type="catalytic activity">
    <reaction evidence="13">
        <text>S-benzyl-L-cysteinylglycine + H2O = S-benzyl-L-cysteine + glycine</text>
        <dbReference type="Rhea" id="RHEA:62568"/>
        <dbReference type="ChEBI" id="CHEBI:15377"/>
        <dbReference type="ChEBI" id="CHEBI:57305"/>
        <dbReference type="ChEBI" id="CHEBI:145802"/>
        <dbReference type="ChEBI" id="CHEBI:145803"/>
    </reaction>
    <physiologicalReaction direction="left-to-right" evidence="13">
        <dbReference type="Rhea" id="RHEA:62569"/>
    </physiologicalReaction>
</comment>
<feature type="domain" description="Cytosol aminopeptidase" evidence="15">
    <location>
        <begin position="186"/>
        <end position="495"/>
    </location>
</feature>
<evidence type="ECO:0000256" key="6">
    <source>
        <dbReference type="ARBA" id="ARBA00023511"/>
    </source>
</evidence>
<name>A0ABQ8S173_PERAM</name>
<comment type="similarity">
    <text evidence="1">Belongs to the peptidase M17 family.</text>
</comment>
<dbReference type="InterPro" id="IPR011356">
    <property type="entry name" value="Leucine_aapep/pepB"/>
</dbReference>
<comment type="catalytic activity">
    <reaction evidence="14">
        <text>L-cysteinylglycine + H2O = L-cysteine + glycine</text>
        <dbReference type="Rhea" id="RHEA:28783"/>
        <dbReference type="ChEBI" id="CHEBI:15377"/>
        <dbReference type="ChEBI" id="CHEBI:35235"/>
        <dbReference type="ChEBI" id="CHEBI:57305"/>
        <dbReference type="ChEBI" id="CHEBI:61694"/>
    </reaction>
    <physiologicalReaction direction="left-to-right" evidence="14">
        <dbReference type="Rhea" id="RHEA:28784"/>
    </physiologicalReaction>
</comment>
<evidence type="ECO:0000256" key="11">
    <source>
        <dbReference type="ARBA" id="ARBA00031564"/>
    </source>
</evidence>
<evidence type="ECO:0000256" key="7">
    <source>
        <dbReference type="ARBA" id="ARBA00023625"/>
    </source>
</evidence>
<dbReference type="EC" id="3.4.13.23" evidence="7"/>
<dbReference type="SUPFAM" id="SSF52949">
    <property type="entry name" value="Macro domain-like"/>
    <property type="match status" value="1"/>
</dbReference>
<dbReference type="Gene3D" id="3.40.220.10">
    <property type="entry name" value="Leucine Aminopeptidase, subunit E, domain 1"/>
    <property type="match status" value="1"/>
</dbReference>
<evidence type="ECO:0000256" key="12">
    <source>
        <dbReference type="ARBA" id="ARBA00045966"/>
    </source>
</evidence>
<dbReference type="PANTHER" id="PTHR11963:SF25">
    <property type="entry name" value="CYTOSOL AMINOPEPTIDASE"/>
    <property type="match status" value="1"/>
</dbReference>
<reference evidence="17 18" key="1">
    <citation type="journal article" date="2022" name="Allergy">
        <title>Genome assembly and annotation of Periplaneta americana reveal a comprehensive cockroach allergen profile.</title>
        <authorList>
            <person name="Wang L."/>
            <person name="Xiong Q."/>
            <person name="Saelim N."/>
            <person name="Wang L."/>
            <person name="Nong W."/>
            <person name="Wan A.T."/>
            <person name="Shi M."/>
            <person name="Liu X."/>
            <person name="Cao Q."/>
            <person name="Hui J.H.L."/>
            <person name="Sookrung N."/>
            <person name="Leung T.F."/>
            <person name="Tungtrongchitr A."/>
            <person name="Tsui S.K.W."/>
        </authorList>
    </citation>
    <scope>NUCLEOTIDE SEQUENCE [LARGE SCALE GENOMIC DNA]</scope>
    <source>
        <strain evidence="17">PWHHKU_190912</strain>
    </source>
</reference>
<dbReference type="SUPFAM" id="SSF53187">
    <property type="entry name" value="Zn-dependent exopeptidases"/>
    <property type="match status" value="1"/>
</dbReference>
<dbReference type="Gene3D" id="3.40.630.10">
    <property type="entry name" value="Zn peptidases"/>
    <property type="match status" value="1"/>
</dbReference>
<comment type="function">
    <text evidence="12">Cytosolic metallopeptidase that catalyzes the removal of unsubstituted N-terminal hydrophobic amino acids from various peptides. The presence of Zn(2+) ions is essential for the peptidase activity, and the association with other cofactors can modulate the substrate spectificity of the enzyme. For instance, in the presence of Mn(2+), it displays a specific Cys-Gly hydrolyzing activity of Cys-Gly-S-conjugates. Involved in the metabolism of glutathione and in the degradation of glutathione S-conjugates, which may play a role in the control of the cell redox status.</text>
</comment>
<evidence type="ECO:0000256" key="9">
    <source>
        <dbReference type="ARBA" id="ARBA00030930"/>
    </source>
</evidence>
<dbReference type="InterPro" id="IPR000819">
    <property type="entry name" value="Peptidase_M17_C"/>
</dbReference>
<proteinExistence type="inferred from homology"/>
<protein>
    <recommendedName>
        <fullName evidence="2">Cytosol aminopeptidase</fullName>
        <ecNumber evidence="7">3.4.13.23</ecNumber>
    </recommendedName>
    <alternativeName>
        <fullName evidence="10">Cysteinylglycine-S-conjugate dipeptidase</fullName>
    </alternativeName>
    <alternativeName>
        <fullName evidence="11">Leucine aminopeptidase 3</fullName>
    </alternativeName>
    <alternativeName>
        <fullName evidence="9">Proline aminopeptidase</fullName>
    </alternativeName>
    <alternativeName>
        <fullName evidence="8">Prolyl aminopeptidase</fullName>
    </alternativeName>
</protein>
<accession>A0ABQ8S173</accession>
<dbReference type="Pfam" id="PF02789">
    <property type="entry name" value="Peptidase_M17_N"/>
    <property type="match status" value="1"/>
</dbReference>
<evidence type="ECO:0000256" key="13">
    <source>
        <dbReference type="ARBA" id="ARBA00047881"/>
    </source>
</evidence>
<comment type="caution">
    <text evidence="17">The sequence shown here is derived from an EMBL/GenBank/DDBJ whole genome shotgun (WGS) entry which is preliminary data.</text>
</comment>
<evidence type="ECO:0000256" key="14">
    <source>
        <dbReference type="ARBA" id="ARBA00049107"/>
    </source>
</evidence>
<evidence type="ECO:0000259" key="16">
    <source>
        <dbReference type="Pfam" id="PF02789"/>
    </source>
</evidence>
<dbReference type="Pfam" id="PF00883">
    <property type="entry name" value="Peptidase_M17"/>
    <property type="match status" value="1"/>
</dbReference>
<evidence type="ECO:0000259" key="15">
    <source>
        <dbReference type="Pfam" id="PF00883"/>
    </source>
</evidence>
<evidence type="ECO:0000313" key="17">
    <source>
        <dbReference type="EMBL" id="KAJ4427738.1"/>
    </source>
</evidence>
<evidence type="ECO:0000256" key="1">
    <source>
        <dbReference type="ARBA" id="ARBA00009528"/>
    </source>
</evidence>
<evidence type="ECO:0000256" key="3">
    <source>
        <dbReference type="ARBA" id="ARBA00022438"/>
    </source>
</evidence>
<dbReference type="InterPro" id="IPR043472">
    <property type="entry name" value="Macro_dom-like"/>
</dbReference>
<evidence type="ECO:0000256" key="8">
    <source>
        <dbReference type="ARBA" id="ARBA00029605"/>
    </source>
</evidence>
<keyword evidence="4" id="KW-0645">Protease</keyword>
<dbReference type="PRINTS" id="PR00481">
    <property type="entry name" value="LAMNOPPTDASE"/>
</dbReference>
<keyword evidence="3" id="KW-0031">Aminopeptidase</keyword>
<dbReference type="Proteomes" id="UP001148838">
    <property type="component" value="Unassembled WGS sequence"/>
</dbReference>
<gene>
    <name evidence="17" type="ORF">ANN_25391</name>
</gene>
<evidence type="ECO:0000256" key="2">
    <source>
        <dbReference type="ARBA" id="ARBA00014190"/>
    </source>
</evidence>
<dbReference type="PANTHER" id="PTHR11963">
    <property type="entry name" value="LEUCINE AMINOPEPTIDASE-RELATED"/>
    <property type="match status" value="1"/>
</dbReference>
<dbReference type="InterPro" id="IPR008283">
    <property type="entry name" value="Peptidase_M17_N"/>
</dbReference>